<evidence type="ECO:0000313" key="2">
    <source>
        <dbReference type="EMBL" id="CAB4616137.1"/>
    </source>
</evidence>
<feature type="region of interest" description="Disordered" evidence="1">
    <location>
        <begin position="1"/>
        <end position="34"/>
    </location>
</feature>
<organism evidence="2">
    <name type="scientific">freshwater metagenome</name>
    <dbReference type="NCBI Taxonomy" id="449393"/>
    <lineage>
        <taxon>unclassified sequences</taxon>
        <taxon>metagenomes</taxon>
        <taxon>ecological metagenomes</taxon>
    </lineage>
</organism>
<dbReference type="EMBL" id="CAFBMO010000038">
    <property type="protein sequence ID" value="CAB4909102.1"/>
    <property type="molecule type" value="Genomic_DNA"/>
</dbReference>
<accession>A0A6J6HTB8</accession>
<dbReference type="GO" id="GO:0019941">
    <property type="term" value="P:modification-dependent protein catabolic process"/>
    <property type="evidence" value="ECO:0007669"/>
    <property type="project" value="InterPro"/>
</dbReference>
<name>A0A6J6HTB8_9ZZZZ</name>
<dbReference type="GO" id="GO:0031386">
    <property type="term" value="F:protein tag activity"/>
    <property type="evidence" value="ECO:0007669"/>
    <property type="project" value="InterPro"/>
</dbReference>
<dbReference type="GO" id="GO:0070628">
    <property type="term" value="F:proteasome binding"/>
    <property type="evidence" value="ECO:0007669"/>
    <property type="project" value="InterPro"/>
</dbReference>
<sequence>MPGQENVERKSGQSPQDAIEESEVSASSNDAGRKAALDADVDALLDEIDDVLEVNAEQFVKSFVQKGGQ</sequence>
<dbReference type="GO" id="GO:0010498">
    <property type="term" value="P:proteasomal protein catabolic process"/>
    <property type="evidence" value="ECO:0007669"/>
    <property type="project" value="InterPro"/>
</dbReference>
<dbReference type="EMBL" id="CAEZVB010000009">
    <property type="protein sequence ID" value="CAB4616137.1"/>
    <property type="molecule type" value="Genomic_DNA"/>
</dbReference>
<dbReference type="AlphaFoldDB" id="A0A6J6HTB8"/>
<dbReference type="GO" id="GO:0070490">
    <property type="term" value="P:protein pupylation"/>
    <property type="evidence" value="ECO:0007669"/>
    <property type="project" value="InterPro"/>
</dbReference>
<evidence type="ECO:0000256" key="1">
    <source>
        <dbReference type="SAM" id="MobiDB-lite"/>
    </source>
</evidence>
<dbReference type="NCBIfam" id="TIGR03687">
    <property type="entry name" value="pupylate_cterm"/>
    <property type="match status" value="1"/>
</dbReference>
<evidence type="ECO:0000313" key="3">
    <source>
        <dbReference type="EMBL" id="CAB4909102.1"/>
    </source>
</evidence>
<dbReference type="HAMAP" id="MF_02106">
    <property type="entry name" value="Pup"/>
    <property type="match status" value="1"/>
</dbReference>
<proteinExistence type="inferred from homology"/>
<feature type="compositionally biased region" description="Basic and acidic residues" evidence="1">
    <location>
        <begin position="1"/>
        <end position="11"/>
    </location>
</feature>
<gene>
    <name evidence="2" type="ORF">UFOPK1908_00389</name>
    <name evidence="3" type="ORF">UFOPK3576_00980</name>
</gene>
<dbReference type="Pfam" id="PF05639">
    <property type="entry name" value="Pup"/>
    <property type="match status" value="1"/>
</dbReference>
<protein>
    <submittedName>
        <fullName evidence="2">Unannotated protein</fullName>
    </submittedName>
</protein>
<reference evidence="2" key="1">
    <citation type="submission" date="2020-05" db="EMBL/GenBank/DDBJ databases">
        <authorList>
            <person name="Chiriac C."/>
            <person name="Salcher M."/>
            <person name="Ghai R."/>
            <person name="Kavagutti S V."/>
        </authorList>
    </citation>
    <scope>NUCLEOTIDE SEQUENCE</scope>
</reference>
<dbReference type="InterPro" id="IPR008515">
    <property type="entry name" value="Ubiquitin-like_Pup"/>
</dbReference>